<dbReference type="AlphaFoldDB" id="K5DBF9"/>
<dbReference type="EMBL" id="AMCW01000017">
    <property type="protein sequence ID" value="EKK04082.1"/>
    <property type="molecule type" value="Genomic_DNA"/>
</dbReference>
<proteinExistence type="predicted"/>
<gene>
    <name evidence="1" type="ORF">RBSH_00593</name>
</gene>
<protein>
    <submittedName>
        <fullName evidence="1">Uncharacterized protein</fullName>
    </submittedName>
</protein>
<comment type="caution">
    <text evidence="1">The sequence shown here is derived from an EMBL/GenBank/DDBJ whole genome shotgun (WGS) entry which is preliminary data.</text>
</comment>
<accession>K5DBF9</accession>
<evidence type="ECO:0000313" key="2">
    <source>
        <dbReference type="Proteomes" id="UP000007993"/>
    </source>
</evidence>
<reference evidence="1 2" key="1">
    <citation type="journal article" date="2013" name="Mar. Genomics">
        <title>Expression of sulfatases in Rhodopirellula baltica and the diversity of sulfatases in the genus Rhodopirellula.</title>
        <authorList>
            <person name="Wegner C.E."/>
            <person name="Richter-Heitmann T."/>
            <person name="Klindworth A."/>
            <person name="Klockow C."/>
            <person name="Richter M."/>
            <person name="Achstetter T."/>
            <person name="Glockner F.O."/>
            <person name="Harder J."/>
        </authorList>
    </citation>
    <scope>NUCLEOTIDE SEQUENCE [LARGE SCALE GENOMIC DNA]</scope>
    <source>
        <strain evidence="1 2">SH28</strain>
    </source>
</reference>
<sequence>MAMANTLHALNPEIDEGEMGMIAVCDSDGTVRWIDHRMVEVIDIDGKTPHELLGDH</sequence>
<dbReference type="Proteomes" id="UP000007993">
    <property type="component" value="Unassembled WGS sequence"/>
</dbReference>
<name>K5DBF9_RHOBT</name>
<dbReference type="PATRIC" id="fig|993517.3.peg.651"/>
<evidence type="ECO:0000313" key="1">
    <source>
        <dbReference type="EMBL" id="EKK04082.1"/>
    </source>
</evidence>
<organism evidence="1 2">
    <name type="scientific">Rhodopirellula baltica SH28</name>
    <dbReference type="NCBI Taxonomy" id="993517"/>
    <lineage>
        <taxon>Bacteria</taxon>
        <taxon>Pseudomonadati</taxon>
        <taxon>Planctomycetota</taxon>
        <taxon>Planctomycetia</taxon>
        <taxon>Pirellulales</taxon>
        <taxon>Pirellulaceae</taxon>
        <taxon>Rhodopirellula</taxon>
    </lineage>
</organism>